<evidence type="ECO:0000259" key="2">
    <source>
        <dbReference type="Pfam" id="PF14744"/>
    </source>
</evidence>
<dbReference type="GO" id="GO:0007032">
    <property type="term" value="P:endosome organization"/>
    <property type="evidence" value="ECO:0007669"/>
    <property type="project" value="TreeGrafter"/>
</dbReference>
<keyword evidence="6" id="KW-1185">Reference proteome</keyword>
<dbReference type="PANTHER" id="PTHR31409">
    <property type="entry name" value="WASH COMPLEX SUBUNIT 4"/>
    <property type="match status" value="1"/>
</dbReference>
<feature type="domain" description="WASH complex subunit 7 C-terminal" evidence="4">
    <location>
        <begin position="1039"/>
        <end position="1179"/>
    </location>
</feature>
<sequence>MAMESLSVDWEFDRFDDGSQKEYITQLQGIEEALDDTVGDVWDFVLDPIALKLLPYEQSSLLELIKTDNKVLNKVITVYAALCCEVKKLKFEAETKFYNGLLYYGEGVSDSSVVEGESQIQMGCFISFLQELSCFVSRCFEVVTGMVHQLAALYSSSKSAAKIIESSGVHFQTVYEHLGDLLVVLITLDEIMANHSTLKEHWKMYKRLLKSVHHNPAKFAVREEKLKPFEKLLLKLEGQLLDSMIFQACVEQRFDSPGEECPVSKNSAFAEEFAYNIKTLFANVESKLGEPSEIDQRDKYAAICGLFVLHFHIFRTVDKKLYRSLLDVCKKVPAVTLAANIIWFPDTFLINKVPAAAKLLDKKSIQSVQSSRDVFLQQKTQALMKDMQAYYIFVTSWMMKMESILSKEPKPEKMSEDLSIRCNVFLQGILYAYSISTIIKTTMNMCMSLQRPMTKTSVKALCRLVELLKAVEHTFHRRSLVVADSVSHITQQLQHQALASISTAKKRVISEKKYSEQRLDVLSALVLAENTLYGPSTKERRLIMSLALSVGTQMKTFKDEELMPLQLVLKKLDLISELRERVKVQCDCSFLYWHRTVFPIYLDDVYENSVDAARMHYMFSALRDCVPAMLHAKHIESCDLLLECYDAEIMEVLNKHMLDKLCKEIEKDLRLSVHTHLKLDDRNPFKVGIKDLAHFFSLKPIRFFNRFIDIKGSLVMMPKVPKDSTVPLRDTPTSPALGGGQPISTVVSPSYVTHYLDKTFYNLTTVALHDWATYSEMRNLATQRYGLVMTEAHLPSQTLEQGLDVLEIMRNIHVFVSRYLYNLNNQIFIERTSNNKHLNTINIRHIANSIRTHGTGIMNTTVNFTYQFLRKKFYIFSQFMYDEHIKSRLIKDIRFFRETKDQTDQKYPFERAEKFNRGIRKLGLTPDGQSYLDQFRQLISQIGRHHLFLLQRYGTGECVPPQGPTELKLCLGELYKATPWCLVCPGRKEAIGNAMGYVRMIRSGGLHCCSSAIRFVPDLEDIVNFEELVKEEGLSGETQKAASNSAEGTEYFKMLVAVFAPEFRSIKNMHLRNFYMIVPPLTVNFVEHSIGCKEKLNKKNKGGAAFTDDGFAMGVAYILKLLDQYQEFDSLHWFQAVREKYMKEMNAVVKEQTVQSTSQDEKLMQTMNLTQKRLDVYLQVRKTVWSWAVMQNFVFTSSVRLQEFELLYFSLSSARIFFRADQTAVEESMEKKDKERMKKIAGALCEALMSTPVVLWVCALLHSAAGDSGRNFIQPMILECARCFTSWSISECTGTLQVVDLSGVPFAAVLCHNSVELEAGAKTDDRGSCYACSKEGSMRVWSSLLMRLCGMKLQNLLQLRFFLEIPAVSEEGPSQLCFCPPPAADRSQTSPPQALPPHTEAKQRAPTLRSCHGEDPSTLPSLYPSLPPSPPTPPQSFSNQLRDKTRVVCGQAGRR</sequence>
<evidence type="ECO:0008006" key="7">
    <source>
        <dbReference type="Google" id="ProtNLM"/>
    </source>
</evidence>
<evidence type="ECO:0000256" key="1">
    <source>
        <dbReference type="SAM" id="MobiDB-lite"/>
    </source>
</evidence>
<dbReference type="InterPro" id="IPR028282">
    <property type="entry name" value="WASH-7_central"/>
</dbReference>
<dbReference type="Pfam" id="PF14745">
    <property type="entry name" value="WASH-4_N"/>
    <property type="match status" value="1"/>
</dbReference>
<feature type="domain" description="WASH complex subunit 7 central" evidence="2">
    <location>
        <begin position="991"/>
        <end position="1020"/>
    </location>
</feature>
<proteinExistence type="predicted"/>
<dbReference type="GO" id="GO:0071203">
    <property type="term" value="C:WASH complex"/>
    <property type="evidence" value="ECO:0007669"/>
    <property type="project" value="InterPro"/>
</dbReference>
<dbReference type="Pfam" id="PF14744">
    <property type="entry name" value="WASH-7_mid"/>
    <property type="match status" value="3"/>
</dbReference>
<accession>A0A553Q8M3</accession>
<feature type="region of interest" description="Disordered" evidence="1">
    <location>
        <begin position="1380"/>
        <end position="1455"/>
    </location>
</feature>
<feature type="domain" description="WASH complex subunit 7 central" evidence="2">
    <location>
        <begin position="750"/>
        <end position="943"/>
    </location>
</feature>
<reference evidence="5 6" key="1">
    <citation type="journal article" date="2019" name="Sci. Data">
        <title>Hybrid genome assembly and annotation of Danionella translucida.</title>
        <authorList>
            <person name="Kadobianskyi M."/>
            <person name="Schulze L."/>
            <person name="Schuelke M."/>
            <person name="Judkewitz B."/>
        </authorList>
    </citation>
    <scope>NUCLEOTIDE SEQUENCE [LARGE SCALE GENOMIC DNA]</scope>
    <source>
        <strain evidence="5 6">Bolton</strain>
    </source>
</reference>
<gene>
    <name evidence="5" type="ORF">DNTS_009307</name>
</gene>
<protein>
    <recommendedName>
        <fullName evidence="7">WASH complex subunit 4</fullName>
    </recommendedName>
</protein>
<comment type="caution">
    <text evidence="5">The sequence shown here is derived from an EMBL/GenBank/DDBJ whole genome shotgun (WGS) entry which is preliminary data.</text>
</comment>
<dbReference type="GO" id="GO:0005768">
    <property type="term" value="C:endosome"/>
    <property type="evidence" value="ECO:0007669"/>
    <property type="project" value="TreeGrafter"/>
</dbReference>
<feature type="compositionally biased region" description="Pro residues" evidence="1">
    <location>
        <begin position="1425"/>
        <end position="1434"/>
    </location>
</feature>
<dbReference type="OrthoDB" id="10261210at2759"/>
<dbReference type="Pfam" id="PF14746">
    <property type="entry name" value="WASH-7_C"/>
    <property type="match status" value="1"/>
</dbReference>
<dbReference type="Proteomes" id="UP000316079">
    <property type="component" value="Unassembled WGS sequence"/>
</dbReference>
<evidence type="ECO:0000259" key="3">
    <source>
        <dbReference type="Pfam" id="PF14745"/>
    </source>
</evidence>
<organism evidence="5 6">
    <name type="scientific">Danionella cerebrum</name>
    <dbReference type="NCBI Taxonomy" id="2873325"/>
    <lineage>
        <taxon>Eukaryota</taxon>
        <taxon>Metazoa</taxon>
        <taxon>Chordata</taxon>
        <taxon>Craniata</taxon>
        <taxon>Vertebrata</taxon>
        <taxon>Euteleostomi</taxon>
        <taxon>Actinopterygii</taxon>
        <taxon>Neopterygii</taxon>
        <taxon>Teleostei</taxon>
        <taxon>Ostariophysi</taxon>
        <taxon>Cypriniformes</taxon>
        <taxon>Danionidae</taxon>
        <taxon>Danioninae</taxon>
        <taxon>Danionella</taxon>
    </lineage>
</organism>
<dbReference type="InterPro" id="IPR028283">
    <property type="entry name" value="WASH-7_C"/>
</dbReference>
<dbReference type="GO" id="GO:0016197">
    <property type="term" value="P:endosomal transport"/>
    <property type="evidence" value="ECO:0007669"/>
    <property type="project" value="TreeGrafter"/>
</dbReference>
<evidence type="ECO:0000259" key="4">
    <source>
        <dbReference type="Pfam" id="PF14746"/>
    </source>
</evidence>
<dbReference type="EMBL" id="SRMA01026232">
    <property type="protein sequence ID" value="TRY86276.1"/>
    <property type="molecule type" value="Genomic_DNA"/>
</dbReference>
<evidence type="ECO:0000313" key="6">
    <source>
        <dbReference type="Proteomes" id="UP000316079"/>
    </source>
</evidence>
<evidence type="ECO:0000313" key="5">
    <source>
        <dbReference type="EMBL" id="TRY86276.1"/>
    </source>
</evidence>
<dbReference type="PANTHER" id="PTHR31409:SF0">
    <property type="entry name" value="WASH COMPLEX SUBUNIT 4"/>
    <property type="match status" value="1"/>
</dbReference>
<name>A0A553Q8M3_9TELE</name>
<dbReference type="InterPro" id="IPR028191">
    <property type="entry name" value="WASH-4_N"/>
</dbReference>
<dbReference type="InterPro" id="IPR027307">
    <property type="entry name" value="WASH7"/>
</dbReference>
<dbReference type="STRING" id="623744.A0A553Q8M3"/>
<feature type="domain" description="WASH complex subunit 4 N-terminal" evidence="3">
    <location>
        <begin position="21"/>
        <end position="589"/>
    </location>
</feature>
<feature type="domain" description="WASH complex subunit 7 central" evidence="2">
    <location>
        <begin position="590"/>
        <end position="713"/>
    </location>
</feature>